<dbReference type="STRING" id="930128.SAMN05192532_105126"/>
<reference evidence="1 2" key="1">
    <citation type="submission" date="2016-10" db="EMBL/GenBank/DDBJ databases">
        <authorList>
            <person name="de Groot N.N."/>
        </authorList>
    </citation>
    <scope>NUCLEOTIDE SEQUENCE [LARGE SCALE GENOMIC DNA]</scope>
    <source>
        <strain evidence="1 2">DSM 23995</strain>
    </source>
</reference>
<dbReference type="AlphaFoldDB" id="A0A1I2E5R7"/>
<dbReference type="Proteomes" id="UP000199516">
    <property type="component" value="Unassembled WGS sequence"/>
</dbReference>
<proteinExistence type="predicted"/>
<evidence type="ECO:0000313" key="1">
    <source>
        <dbReference type="EMBL" id="SFE88284.1"/>
    </source>
</evidence>
<gene>
    <name evidence="1" type="ORF">SAMN05192532_105126</name>
</gene>
<evidence type="ECO:0000313" key="2">
    <source>
        <dbReference type="Proteomes" id="UP000199516"/>
    </source>
</evidence>
<accession>A0A1I2E5R7</accession>
<organism evidence="1 2">
    <name type="scientific">Alteribacillus iranensis</name>
    <dbReference type="NCBI Taxonomy" id="930128"/>
    <lineage>
        <taxon>Bacteria</taxon>
        <taxon>Bacillati</taxon>
        <taxon>Bacillota</taxon>
        <taxon>Bacilli</taxon>
        <taxon>Bacillales</taxon>
        <taxon>Bacillaceae</taxon>
        <taxon>Alteribacillus</taxon>
    </lineage>
</organism>
<sequence length="79" mass="9092">MAFRLNVIRPTERFFILIEINGFASCVNIAETMESQGHTRSMNLFEYMFCLYRVHRMLSLGEGNILGGIYIKARGELLS</sequence>
<dbReference type="EMBL" id="FONT01000005">
    <property type="protein sequence ID" value="SFE88284.1"/>
    <property type="molecule type" value="Genomic_DNA"/>
</dbReference>
<name>A0A1I2E5R7_9BACI</name>
<protein>
    <submittedName>
        <fullName evidence="1">Uncharacterized protein</fullName>
    </submittedName>
</protein>
<keyword evidence="2" id="KW-1185">Reference proteome</keyword>